<evidence type="ECO:0000256" key="1">
    <source>
        <dbReference type="SAM" id="MobiDB-lite"/>
    </source>
</evidence>
<organism evidence="3 4">
    <name type="scientific">Chromobacterium piscinae</name>
    <dbReference type="NCBI Taxonomy" id="686831"/>
    <lineage>
        <taxon>Bacteria</taxon>
        <taxon>Pseudomonadati</taxon>
        <taxon>Pseudomonadota</taxon>
        <taxon>Betaproteobacteria</taxon>
        <taxon>Neisseriales</taxon>
        <taxon>Chromobacteriaceae</taxon>
        <taxon>Chromobacterium</taxon>
    </lineage>
</organism>
<evidence type="ECO:0000313" key="4">
    <source>
        <dbReference type="Proteomes" id="UP001438292"/>
    </source>
</evidence>
<reference evidence="3 4" key="1">
    <citation type="submission" date="2024-05" db="EMBL/GenBank/DDBJ databases">
        <authorList>
            <person name="De Oliveira J.P."/>
            <person name="Noriler S.A."/>
            <person name="De Oliveira A.G."/>
            <person name="Sipoli D.S."/>
        </authorList>
    </citation>
    <scope>NUCLEOTIDE SEQUENCE [LARGE SCALE GENOMIC DNA]</scope>
    <source>
        <strain evidence="3 4">LABIM186</strain>
    </source>
</reference>
<dbReference type="PRINTS" id="PR01344">
    <property type="entry name" value="INVEPROTEIN"/>
</dbReference>
<evidence type="ECO:0000313" key="3">
    <source>
        <dbReference type="EMBL" id="MEO3956656.1"/>
    </source>
</evidence>
<dbReference type="Proteomes" id="UP001438292">
    <property type="component" value="Unassembled WGS sequence"/>
</dbReference>
<comment type="caution">
    <text evidence="3">The sequence shown here is derived from an EMBL/GenBank/DDBJ whole genome shotgun (WGS) entry which is preliminary data.</text>
</comment>
<dbReference type="Gene3D" id="1.10.150.630">
    <property type="match status" value="1"/>
</dbReference>
<name>A0ABV0H9R5_9NEIS</name>
<gene>
    <name evidence="3" type="primary">sctW</name>
    <name evidence="3" type="ORF">ABH309_19645</name>
</gene>
<evidence type="ECO:0000259" key="2">
    <source>
        <dbReference type="Pfam" id="PF07201"/>
    </source>
</evidence>
<dbReference type="RefSeq" id="WP_346196449.1">
    <property type="nucleotide sequence ID" value="NZ_JBDJHV010000104.1"/>
</dbReference>
<dbReference type="SUPFAM" id="SSF140591">
    <property type="entry name" value="Type III secretion system domain"/>
    <property type="match status" value="1"/>
</dbReference>
<dbReference type="InterPro" id="IPR013401">
    <property type="entry name" value="T3SS_LcrE"/>
</dbReference>
<accession>A0ABV0H9R5</accession>
<dbReference type="InterPro" id="IPR010812">
    <property type="entry name" value="HrpJ-like"/>
</dbReference>
<dbReference type="Pfam" id="PF07201">
    <property type="entry name" value="HrpJ"/>
    <property type="match status" value="1"/>
</dbReference>
<keyword evidence="4" id="KW-1185">Reference proteome</keyword>
<dbReference type="InterPro" id="IPR003520">
    <property type="entry name" value="Invas_InvE"/>
</dbReference>
<sequence>MAINAISNHPPARSPAQQLRQGGVKHDNSQAAVRNVAAENTVDAQVQNFAQSVDEMTAALAQFRARRQDEKKMGLRTENLERVLEEDANEKAMQILAIAHTQISAEDLLRQARALFPDDSDLVLVLRELIRRRELEKAAANRLQTLHDDVVAHVPARPLKAGINVGLKARIHGKWLKLSPALLRASYRQFLTQDAHETEIYLGWLSHFGYSRRQGVLDFIESSVLTDIDAHDPSCSQLEFGPLLFKLGQLKLLRATDSLFVAHMLSCEQARHLNSNEADWLVLMLSILQGTQPDVVQLLALLHDTMGARAWQQNASAHAAILQALYIACHNFPGRLFVADDDEDARDAEENKVNDEVTEKTRHAWLSVLREGAGVGGEQRDGGILVMV</sequence>
<dbReference type="EMBL" id="JBDQQU010000144">
    <property type="protein sequence ID" value="MEO3956656.1"/>
    <property type="molecule type" value="Genomic_DNA"/>
</dbReference>
<feature type="domain" description="Hypersensitivity response secretion-like HrpJ" evidence="2">
    <location>
        <begin position="49"/>
        <end position="207"/>
    </location>
</feature>
<proteinExistence type="predicted"/>
<protein>
    <submittedName>
        <fullName evidence="3">Type III secretion system gatekeeper subunit SctW</fullName>
    </submittedName>
</protein>
<dbReference type="NCBIfam" id="TIGR02568">
    <property type="entry name" value="LcrE"/>
    <property type="match status" value="1"/>
</dbReference>
<feature type="region of interest" description="Disordered" evidence="1">
    <location>
        <begin position="1"/>
        <end position="28"/>
    </location>
</feature>